<reference evidence="1" key="1">
    <citation type="journal article" date="2019" name="Sci. Rep.">
        <title>Draft genome of Tanacetum cinerariifolium, the natural source of mosquito coil.</title>
        <authorList>
            <person name="Yamashiro T."/>
            <person name="Shiraishi A."/>
            <person name="Satake H."/>
            <person name="Nakayama K."/>
        </authorList>
    </citation>
    <scope>NUCLEOTIDE SEQUENCE</scope>
</reference>
<dbReference type="EMBL" id="BKCJ010006047">
    <property type="protein sequence ID" value="GEU70054.1"/>
    <property type="molecule type" value="Genomic_DNA"/>
</dbReference>
<dbReference type="PANTHER" id="PTHR48475:SF1">
    <property type="entry name" value="RNASE H TYPE-1 DOMAIN-CONTAINING PROTEIN"/>
    <property type="match status" value="1"/>
</dbReference>
<gene>
    <name evidence="1" type="ORF">Tci_042032</name>
</gene>
<sequence>MSNTLRKHDVERSQDELCPIGKTGPVVVAHVQEATKVLADFLSEAPVGTPTEEFFRLPTKLPNKNDMERWTLFTDGASNSKGSGAGLVLISPSGVEFTYTLRLNFASINNKA</sequence>
<dbReference type="AlphaFoldDB" id="A0A6L2MBY6"/>
<evidence type="ECO:0000313" key="1">
    <source>
        <dbReference type="EMBL" id="GEU70054.1"/>
    </source>
</evidence>
<accession>A0A6L2MBY6</accession>
<organism evidence="1">
    <name type="scientific">Tanacetum cinerariifolium</name>
    <name type="common">Dalmatian daisy</name>
    <name type="synonym">Chrysanthemum cinerariifolium</name>
    <dbReference type="NCBI Taxonomy" id="118510"/>
    <lineage>
        <taxon>Eukaryota</taxon>
        <taxon>Viridiplantae</taxon>
        <taxon>Streptophyta</taxon>
        <taxon>Embryophyta</taxon>
        <taxon>Tracheophyta</taxon>
        <taxon>Spermatophyta</taxon>
        <taxon>Magnoliopsida</taxon>
        <taxon>eudicotyledons</taxon>
        <taxon>Gunneridae</taxon>
        <taxon>Pentapetalae</taxon>
        <taxon>asterids</taxon>
        <taxon>campanulids</taxon>
        <taxon>Asterales</taxon>
        <taxon>Asteraceae</taxon>
        <taxon>Asteroideae</taxon>
        <taxon>Anthemideae</taxon>
        <taxon>Anthemidinae</taxon>
        <taxon>Tanacetum</taxon>
    </lineage>
</organism>
<dbReference type="PANTHER" id="PTHR48475">
    <property type="entry name" value="RIBONUCLEASE H"/>
    <property type="match status" value="1"/>
</dbReference>
<evidence type="ECO:0008006" key="2">
    <source>
        <dbReference type="Google" id="ProtNLM"/>
    </source>
</evidence>
<name>A0A6L2MBY6_TANCI</name>
<protein>
    <recommendedName>
        <fullName evidence="2">Reverse transcriptase domain-containing protein</fullName>
    </recommendedName>
</protein>
<comment type="caution">
    <text evidence="1">The sequence shown here is derived from an EMBL/GenBank/DDBJ whole genome shotgun (WGS) entry which is preliminary data.</text>
</comment>
<proteinExistence type="predicted"/>